<dbReference type="InterPro" id="IPR051499">
    <property type="entry name" value="Phosducin-like_reg"/>
</dbReference>
<dbReference type="GO" id="GO:0008277">
    <property type="term" value="P:regulation of G protein-coupled receptor signaling pathway"/>
    <property type="evidence" value="ECO:0007669"/>
    <property type="project" value="InterPro"/>
</dbReference>
<dbReference type="PANTHER" id="PTHR46052">
    <property type="entry name" value="PHOSDUCIN-LIKE PROTEIN"/>
    <property type="match status" value="1"/>
</dbReference>
<dbReference type="Pfam" id="PF02114">
    <property type="entry name" value="Phosducin"/>
    <property type="match status" value="1"/>
</dbReference>
<dbReference type="Proteomes" id="UP000024404">
    <property type="component" value="Unassembled WGS sequence"/>
</dbReference>
<organism evidence="3 4">
    <name type="scientific">Onchocerca volvulus</name>
    <dbReference type="NCBI Taxonomy" id="6282"/>
    <lineage>
        <taxon>Eukaryota</taxon>
        <taxon>Metazoa</taxon>
        <taxon>Ecdysozoa</taxon>
        <taxon>Nematoda</taxon>
        <taxon>Chromadorea</taxon>
        <taxon>Rhabditida</taxon>
        <taxon>Spirurina</taxon>
        <taxon>Spiruromorpha</taxon>
        <taxon>Filarioidea</taxon>
        <taxon>Onchocercidae</taxon>
        <taxon>Onchocerca</taxon>
    </lineage>
</organism>
<dbReference type="InterPro" id="IPR024253">
    <property type="entry name" value="Phosducin_thioredoxin-like_dom"/>
</dbReference>
<dbReference type="OMA" id="GKPAGYC"/>
<evidence type="ECO:0000259" key="2">
    <source>
        <dbReference type="Pfam" id="PF02114"/>
    </source>
</evidence>
<keyword evidence="4" id="KW-1185">Reference proteome</keyword>
<evidence type="ECO:0000256" key="1">
    <source>
        <dbReference type="ARBA" id="ARBA00009686"/>
    </source>
</evidence>
<accession>A0A8R1XTV6</accession>
<comment type="similarity">
    <text evidence="1">Belongs to the phosducin family.</text>
</comment>
<dbReference type="EMBL" id="CMVM020000020">
    <property type="status" value="NOT_ANNOTATED_CDS"/>
    <property type="molecule type" value="Genomic_DNA"/>
</dbReference>
<dbReference type="CDD" id="cd02987">
    <property type="entry name" value="Phd_like_Phd"/>
    <property type="match status" value="1"/>
</dbReference>
<dbReference type="SUPFAM" id="SSF52833">
    <property type="entry name" value="Thioredoxin-like"/>
    <property type="match status" value="1"/>
</dbReference>
<dbReference type="InterPro" id="IPR001200">
    <property type="entry name" value="Phosducin"/>
</dbReference>
<dbReference type="Gene3D" id="3.40.30.10">
    <property type="entry name" value="Glutaredoxin"/>
    <property type="match status" value="1"/>
</dbReference>
<dbReference type="PANTHER" id="PTHR46052:SF1">
    <property type="entry name" value="PHOSDUCIN-LIKE PROTEIN"/>
    <property type="match status" value="1"/>
</dbReference>
<protein>
    <submittedName>
        <fullName evidence="3">Phosducin domain-containing protein</fullName>
    </submittedName>
</protein>
<dbReference type="EnsemblMetazoa" id="OVOC209.1">
    <property type="protein sequence ID" value="OVOC209.1"/>
    <property type="gene ID" value="WBGene00237018"/>
</dbReference>
<reference evidence="3" key="2">
    <citation type="submission" date="2022-06" db="UniProtKB">
        <authorList>
            <consortium name="EnsemblMetazoa"/>
        </authorList>
    </citation>
    <scope>IDENTIFICATION</scope>
</reference>
<dbReference type="AlphaFoldDB" id="A0A8R1XTV6"/>
<evidence type="ECO:0000313" key="4">
    <source>
        <dbReference type="Proteomes" id="UP000024404"/>
    </source>
</evidence>
<name>A0A8R1XTV6_ONCVO</name>
<feature type="domain" description="Phosducin" evidence="2">
    <location>
        <begin position="108"/>
        <end position="241"/>
    </location>
</feature>
<reference evidence="4" key="1">
    <citation type="submission" date="2013-10" db="EMBL/GenBank/DDBJ databases">
        <title>Genome sequencing of Onchocerca volvulus.</title>
        <authorList>
            <person name="Cotton J."/>
            <person name="Tsai J."/>
            <person name="Stanley E."/>
            <person name="Tracey A."/>
            <person name="Holroyd N."/>
            <person name="Lustigman S."/>
            <person name="Berriman M."/>
        </authorList>
    </citation>
    <scope>NUCLEOTIDE SEQUENCE</scope>
</reference>
<sequence length="270" mass="31355">MTCPVHIRVDNMANLEAKLLYGDTAGYCSSSDEDDVEVDKVDRTLQRYDNEAAETKPHLTPRNYRNTGPKGVLEDYKICKAKLEEKESKKYEQILAQAKTCTLSGESENNSLEELRRKRLLEMKDYLYAMKKINELTKKEEFLDYIESNWNRWILIHIYDEDNEGSITLNKVFNTLAIRYPNLKLAKVLPMTIGMSPQFRMKGLPTLQVYRDEILLGNFIRITDQLGEKFTADQLIHFLSENEIELGMCDYTTNIGDNYGDENTNIDDDY</sequence>
<evidence type="ECO:0000313" key="3">
    <source>
        <dbReference type="EnsemblMetazoa" id="OVOC209.1"/>
    </source>
</evidence>
<proteinExistence type="inferred from homology"/>
<dbReference type="InterPro" id="IPR036249">
    <property type="entry name" value="Thioredoxin-like_sf"/>
</dbReference>